<name>Q2RSD5_RHORT</name>
<dbReference type="PANTHER" id="PTHR30005">
    <property type="entry name" value="EXOPOLYPHOSPHATASE"/>
    <property type="match status" value="1"/>
</dbReference>
<evidence type="ECO:0000259" key="5">
    <source>
        <dbReference type="Pfam" id="PF02541"/>
    </source>
</evidence>
<dbReference type="Gene3D" id="3.30.420.40">
    <property type="match status" value="1"/>
</dbReference>
<dbReference type="PATRIC" id="fig|269796.9.peg.2254"/>
<dbReference type="EC" id="3.6.1.11" evidence="2"/>
<comment type="catalytic activity">
    <reaction evidence="4">
        <text>[phosphate](n) + H2O = [phosphate](n-1) + phosphate + H(+)</text>
        <dbReference type="Rhea" id="RHEA:21528"/>
        <dbReference type="Rhea" id="RHEA-COMP:9859"/>
        <dbReference type="Rhea" id="RHEA-COMP:14279"/>
        <dbReference type="ChEBI" id="CHEBI:15377"/>
        <dbReference type="ChEBI" id="CHEBI:15378"/>
        <dbReference type="ChEBI" id="CHEBI:16838"/>
        <dbReference type="ChEBI" id="CHEBI:43474"/>
        <dbReference type="EC" id="3.6.1.11"/>
    </reaction>
</comment>
<dbReference type="CDD" id="cd24052">
    <property type="entry name" value="ASKHA_NBD_HpPPX-GppA-like"/>
    <property type="match status" value="1"/>
</dbReference>
<dbReference type="GO" id="GO:0006793">
    <property type="term" value="P:phosphorus metabolic process"/>
    <property type="evidence" value="ECO:0007669"/>
    <property type="project" value="InterPro"/>
</dbReference>
<dbReference type="SUPFAM" id="SSF53067">
    <property type="entry name" value="Actin-like ATPase domain"/>
    <property type="match status" value="2"/>
</dbReference>
<dbReference type="InterPro" id="IPR022371">
    <property type="entry name" value="Exopolyphosphatase"/>
</dbReference>
<dbReference type="RefSeq" id="WP_011390009.1">
    <property type="nucleotide sequence ID" value="NC_007643.1"/>
</dbReference>
<gene>
    <name evidence="7" type="ordered locus">Rru_A2160</name>
</gene>
<dbReference type="Gene3D" id="1.10.3210.10">
    <property type="entry name" value="Hypothetical protein af1432"/>
    <property type="match status" value="1"/>
</dbReference>
<evidence type="ECO:0000313" key="8">
    <source>
        <dbReference type="Proteomes" id="UP000001929"/>
    </source>
</evidence>
<feature type="domain" description="Exopolyphosphatase C-terminal" evidence="6">
    <location>
        <begin position="320"/>
        <end position="496"/>
    </location>
</feature>
<dbReference type="EMBL" id="CP000230">
    <property type="protein sequence ID" value="ABC22960.1"/>
    <property type="molecule type" value="Genomic_DNA"/>
</dbReference>
<accession>Q2RSD5</accession>
<organism evidence="7 8">
    <name type="scientific">Rhodospirillum rubrum (strain ATCC 11170 / ATH 1.1.1 / DSM 467 / LMG 4362 / NCIMB 8255 / S1)</name>
    <dbReference type="NCBI Taxonomy" id="269796"/>
    <lineage>
        <taxon>Bacteria</taxon>
        <taxon>Pseudomonadati</taxon>
        <taxon>Pseudomonadota</taxon>
        <taxon>Alphaproteobacteria</taxon>
        <taxon>Rhodospirillales</taxon>
        <taxon>Rhodospirillaceae</taxon>
        <taxon>Rhodospirillum</taxon>
    </lineage>
</organism>
<evidence type="ECO:0000313" key="7">
    <source>
        <dbReference type="EMBL" id="ABC22960.1"/>
    </source>
</evidence>
<dbReference type="AlphaFoldDB" id="Q2RSD5"/>
<dbReference type="eggNOG" id="COG0248">
    <property type="taxonomic scope" value="Bacteria"/>
</dbReference>
<evidence type="ECO:0000256" key="4">
    <source>
        <dbReference type="ARBA" id="ARBA00047607"/>
    </source>
</evidence>
<evidence type="ECO:0000259" key="6">
    <source>
        <dbReference type="Pfam" id="PF21697"/>
    </source>
</evidence>
<dbReference type="KEGG" id="rru:Rru_A2160"/>
<evidence type="ECO:0000256" key="2">
    <source>
        <dbReference type="ARBA" id="ARBA00012451"/>
    </source>
</evidence>
<dbReference type="SUPFAM" id="SSF109604">
    <property type="entry name" value="HD-domain/PDEase-like"/>
    <property type="match status" value="1"/>
</dbReference>
<protein>
    <recommendedName>
        <fullName evidence="2">exopolyphosphatase</fullName>
        <ecNumber evidence="2">3.6.1.11</ecNumber>
    </recommendedName>
</protein>
<reference evidence="7 8" key="1">
    <citation type="journal article" date="2011" name="Stand. Genomic Sci.">
        <title>Complete genome sequence of Rhodospirillum rubrum type strain (S1).</title>
        <authorList>
            <person name="Munk A.C."/>
            <person name="Copeland A."/>
            <person name="Lucas S."/>
            <person name="Lapidus A."/>
            <person name="Del Rio T.G."/>
            <person name="Barry K."/>
            <person name="Detter J.C."/>
            <person name="Hammon N."/>
            <person name="Israni S."/>
            <person name="Pitluck S."/>
            <person name="Brettin T."/>
            <person name="Bruce D."/>
            <person name="Han C."/>
            <person name="Tapia R."/>
            <person name="Gilna P."/>
            <person name="Schmutz J."/>
            <person name="Larimer F."/>
            <person name="Land M."/>
            <person name="Kyrpides N.C."/>
            <person name="Mavromatis K."/>
            <person name="Richardson P."/>
            <person name="Rohde M."/>
            <person name="Goker M."/>
            <person name="Klenk H.P."/>
            <person name="Zhang Y."/>
            <person name="Roberts G.P."/>
            <person name="Reslewic S."/>
            <person name="Schwartz D.C."/>
        </authorList>
    </citation>
    <scope>NUCLEOTIDE SEQUENCE [LARGE SCALE GENOMIC DNA]</scope>
    <source>
        <strain evidence="8">ATCC 11170 / ATH 1.1.1 / DSM 467 / LMG 4362 / NCIMB 8255 / S1</strain>
    </source>
</reference>
<dbReference type="Proteomes" id="UP000001929">
    <property type="component" value="Chromosome"/>
</dbReference>
<dbReference type="Gene3D" id="3.30.420.150">
    <property type="entry name" value="Exopolyphosphatase. Domain 2"/>
    <property type="match status" value="1"/>
</dbReference>
<dbReference type="EnsemblBacteria" id="ABC22960">
    <property type="protein sequence ID" value="ABC22960"/>
    <property type="gene ID" value="Rru_A2160"/>
</dbReference>
<dbReference type="InterPro" id="IPR003695">
    <property type="entry name" value="Ppx_GppA_N"/>
</dbReference>
<dbReference type="Pfam" id="PF02541">
    <property type="entry name" value="Ppx-GppA"/>
    <property type="match status" value="1"/>
</dbReference>
<comment type="similarity">
    <text evidence="1">Belongs to the GppA/Ppx family.</text>
</comment>
<dbReference type="InterPro" id="IPR043129">
    <property type="entry name" value="ATPase_NBD"/>
</dbReference>
<proteinExistence type="inferred from homology"/>
<sequence>MTASAAFPHVPAAPVDLRPLGVVDIGSNSVRLVVYRGLARTPIPLFNEKATCALGKGLGETGVLNPEGVALALKAVKRFAHLARRMNVGKLELVATAAVRDAWDGRDFVRALERVSGLPVSVLSGEQEAKTAALGVLCGLPDADGMVADLGGGSLELVMLDQGRFGDFATMPLGILRLSEASDNSRVRAVDIIDEHLAGLPWIPKGRGRTLYAVGGAWRSLARVCIEQMHYPLHVLDNFAISRVEALRLIEVLSRLSRKSLESIQGISRKRLPHLPMAAVILERLLEEVRPETLVFSVYGMREGRFFQNLPPEVRVQDPLISSCSELARSAGRFPEHGEELMAWMAPLLPNESVEQARLRRAACLISDVFWSEHPDYRADQAFHRVLKLPFMGLNHTDRAGLALTVYYRYTSEGTDDWAMRAASLLDETRLKRVRIIGHALRLGHTVTGGAPGLLGRSALSAKDGVLTFHVPEDDPIFLPEVFGKRLEKLARAMGLEPKLALLPPAAQA</sequence>
<feature type="domain" description="Ppx/GppA phosphatase N-terminal" evidence="5">
    <location>
        <begin position="34"/>
        <end position="311"/>
    </location>
</feature>
<dbReference type="InterPro" id="IPR048951">
    <property type="entry name" value="Ppx_C"/>
</dbReference>
<dbReference type="NCBIfam" id="TIGR03706">
    <property type="entry name" value="exo_poly_only"/>
    <property type="match status" value="1"/>
</dbReference>
<dbReference type="STRING" id="269796.Rru_A2160"/>
<keyword evidence="3" id="KW-0378">Hydrolase</keyword>
<dbReference type="HOGENOM" id="CLU_025908_4_2_5"/>
<evidence type="ECO:0000256" key="3">
    <source>
        <dbReference type="ARBA" id="ARBA00022801"/>
    </source>
</evidence>
<keyword evidence="8" id="KW-1185">Reference proteome</keyword>
<dbReference type="GO" id="GO:0004309">
    <property type="term" value="F:exopolyphosphatase activity"/>
    <property type="evidence" value="ECO:0007669"/>
    <property type="project" value="UniProtKB-EC"/>
</dbReference>
<dbReference type="PhylomeDB" id="Q2RSD5"/>
<evidence type="ECO:0000256" key="1">
    <source>
        <dbReference type="ARBA" id="ARBA00007125"/>
    </source>
</evidence>
<dbReference type="InterPro" id="IPR050273">
    <property type="entry name" value="GppA/Ppx_hydrolase"/>
</dbReference>
<dbReference type="PANTHER" id="PTHR30005:SF0">
    <property type="entry name" value="RETROGRADE REGULATION PROTEIN 2"/>
    <property type="match status" value="1"/>
</dbReference>
<dbReference type="Pfam" id="PF21697">
    <property type="entry name" value="Ppx_C"/>
    <property type="match status" value="1"/>
</dbReference>